<keyword evidence="2 5" id="KW-0812">Transmembrane</keyword>
<evidence type="ECO:0000313" key="7">
    <source>
        <dbReference type="Proteomes" id="UP000239863"/>
    </source>
</evidence>
<accession>A0A2S6FZL1</accession>
<evidence type="ECO:0000256" key="3">
    <source>
        <dbReference type="ARBA" id="ARBA00022989"/>
    </source>
</evidence>
<dbReference type="SUPFAM" id="SSF144091">
    <property type="entry name" value="Rhomboid-like"/>
    <property type="match status" value="1"/>
</dbReference>
<reference evidence="6 7" key="1">
    <citation type="submission" date="2018-02" db="EMBL/GenBank/DDBJ databases">
        <title>Genomic Encyclopedia of Archaeal and Bacterial Type Strains, Phase II (KMG-II): from individual species to whole genera.</title>
        <authorList>
            <person name="Goeker M."/>
        </authorList>
    </citation>
    <scope>NUCLEOTIDE SEQUENCE [LARGE SCALE GENOMIC DNA]</scope>
    <source>
        <strain evidence="6 7">DSM 15099</strain>
    </source>
</reference>
<feature type="transmembrane region" description="Helical" evidence="5">
    <location>
        <begin position="122"/>
        <end position="138"/>
    </location>
</feature>
<gene>
    <name evidence="6" type="ORF">BD821_103150</name>
</gene>
<dbReference type="Proteomes" id="UP000239863">
    <property type="component" value="Unassembled WGS sequence"/>
</dbReference>
<feature type="transmembrane region" description="Helical" evidence="5">
    <location>
        <begin position="58"/>
        <end position="85"/>
    </location>
</feature>
<keyword evidence="6" id="KW-0645">Protease</keyword>
<evidence type="ECO:0000256" key="4">
    <source>
        <dbReference type="ARBA" id="ARBA00023136"/>
    </source>
</evidence>
<evidence type="ECO:0000313" key="6">
    <source>
        <dbReference type="EMBL" id="PPK49021.1"/>
    </source>
</evidence>
<feature type="transmembrane region" description="Helical" evidence="5">
    <location>
        <begin position="175"/>
        <end position="196"/>
    </location>
</feature>
<comment type="subcellular location">
    <subcellularLocation>
        <location evidence="1">Membrane</location>
        <topology evidence="1">Multi-pass membrane protein</topology>
    </subcellularLocation>
</comment>
<feature type="transmembrane region" description="Helical" evidence="5">
    <location>
        <begin position="145"/>
        <end position="169"/>
    </location>
</feature>
<dbReference type="OrthoDB" id="9778756at2"/>
<dbReference type="PANTHER" id="PTHR11009">
    <property type="entry name" value="DER1-LIKE PROTEIN, DERLIN"/>
    <property type="match status" value="1"/>
</dbReference>
<comment type="caution">
    <text evidence="6">The sequence shown here is derived from an EMBL/GenBank/DDBJ whole genome shotgun (WGS) entry which is preliminary data.</text>
</comment>
<evidence type="ECO:0000256" key="2">
    <source>
        <dbReference type="ARBA" id="ARBA00022692"/>
    </source>
</evidence>
<name>A0A2S6FZL1_9CLOT</name>
<dbReference type="STRING" id="37659.GCA_000703125_02079"/>
<dbReference type="GO" id="GO:0006508">
    <property type="term" value="P:proteolysis"/>
    <property type="evidence" value="ECO:0007669"/>
    <property type="project" value="UniProtKB-KW"/>
</dbReference>
<dbReference type="GO" id="GO:0008233">
    <property type="term" value="F:peptidase activity"/>
    <property type="evidence" value="ECO:0007669"/>
    <property type="project" value="UniProtKB-KW"/>
</dbReference>
<proteinExistence type="predicted"/>
<organism evidence="6 7">
    <name type="scientific">Clostridium algidicarnis DSM 15099</name>
    <dbReference type="NCBI Taxonomy" id="1121295"/>
    <lineage>
        <taxon>Bacteria</taxon>
        <taxon>Bacillati</taxon>
        <taxon>Bacillota</taxon>
        <taxon>Clostridia</taxon>
        <taxon>Eubacteriales</taxon>
        <taxon>Clostridiaceae</taxon>
        <taxon>Clostridium</taxon>
    </lineage>
</organism>
<dbReference type="InterPro" id="IPR035952">
    <property type="entry name" value="Rhomboid-like_sf"/>
</dbReference>
<dbReference type="RefSeq" id="WP_104409429.1">
    <property type="nucleotide sequence ID" value="NZ_PTIS01000003.1"/>
</dbReference>
<keyword evidence="4 5" id="KW-0472">Membrane</keyword>
<protein>
    <submittedName>
        <fullName evidence="6">Membrane associated rhomboid family serine protease</fullName>
    </submittedName>
</protein>
<feature type="transmembrane region" description="Helical" evidence="5">
    <location>
        <begin position="20"/>
        <end position="38"/>
    </location>
</feature>
<evidence type="ECO:0000256" key="1">
    <source>
        <dbReference type="ARBA" id="ARBA00004141"/>
    </source>
</evidence>
<feature type="transmembrane region" description="Helical" evidence="5">
    <location>
        <begin position="97"/>
        <end position="116"/>
    </location>
</feature>
<keyword evidence="3 5" id="KW-1133">Transmembrane helix</keyword>
<dbReference type="AlphaFoldDB" id="A0A2S6FZL1"/>
<dbReference type="GO" id="GO:0016020">
    <property type="term" value="C:membrane"/>
    <property type="evidence" value="ECO:0007669"/>
    <property type="project" value="UniProtKB-SubCell"/>
</dbReference>
<dbReference type="EMBL" id="PTIS01000003">
    <property type="protein sequence ID" value="PPK49021.1"/>
    <property type="molecule type" value="Genomic_DNA"/>
</dbReference>
<evidence type="ECO:0000256" key="5">
    <source>
        <dbReference type="SAM" id="Phobius"/>
    </source>
</evidence>
<keyword evidence="6" id="KW-0378">Hydrolase</keyword>
<sequence>MNWLNKLERKFGKYSIKNLMLYIASLNFLVYLLIMVDPNNNIVSKLMLKPELVLKGEVWRLITFIFIPPNTSAFFIIFALYFYYIAGRGLEQEWGSFKLNVYYLFGILGTIIASFITKGSATATYLNLSLFLAFARLYPDYELLLFFVIPIKIKYFAYINWVIIIGSIITQKGWAMKLAAIVAVINYFVFFGKDIVTNKVQVRKVHKRREKFKSEIPYKSYIHKCTTCGITEKDNPNIEFRYCSKCNGYYEYCTDHIKDHEHK</sequence>
<dbReference type="Gene3D" id="1.20.1540.10">
    <property type="entry name" value="Rhomboid-like"/>
    <property type="match status" value="1"/>
</dbReference>